<evidence type="ECO:0000256" key="4">
    <source>
        <dbReference type="ARBA" id="ARBA00022989"/>
    </source>
</evidence>
<evidence type="ECO:0000256" key="6">
    <source>
        <dbReference type="SAM" id="Phobius"/>
    </source>
</evidence>
<evidence type="ECO:0000256" key="3">
    <source>
        <dbReference type="ARBA" id="ARBA00022692"/>
    </source>
</evidence>
<evidence type="ECO:0000313" key="8">
    <source>
        <dbReference type="Proteomes" id="UP001165439"/>
    </source>
</evidence>
<dbReference type="EMBL" id="JAJSRF020000001">
    <property type="protein sequence ID" value="MDM3956134.1"/>
    <property type="molecule type" value="Genomic_DNA"/>
</dbReference>
<accession>A0AAW7HQZ5</accession>
<dbReference type="Pfam" id="PF02588">
    <property type="entry name" value="YitT_membrane"/>
    <property type="match status" value="1"/>
</dbReference>
<feature type="transmembrane region" description="Helical" evidence="6">
    <location>
        <begin position="151"/>
        <end position="173"/>
    </location>
</feature>
<comment type="subcellular location">
    <subcellularLocation>
        <location evidence="1">Cell membrane</location>
        <topology evidence="1">Multi-pass membrane protein</topology>
    </subcellularLocation>
</comment>
<dbReference type="Proteomes" id="UP001165439">
    <property type="component" value="Unassembled WGS sequence"/>
</dbReference>
<proteinExistence type="predicted"/>
<dbReference type="InterPro" id="IPR003740">
    <property type="entry name" value="YitT"/>
</dbReference>
<feature type="transmembrane region" description="Helical" evidence="6">
    <location>
        <begin position="113"/>
        <end position="131"/>
    </location>
</feature>
<dbReference type="AlphaFoldDB" id="A0AAW7HQZ5"/>
<organism evidence="7 8">
    <name type="scientific">Pseudomonas alloputida</name>
    <dbReference type="NCBI Taxonomy" id="1940621"/>
    <lineage>
        <taxon>Bacteria</taxon>
        <taxon>Pseudomonadati</taxon>
        <taxon>Pseudomonadota</taxon>
        <taxon>Gammaproteobacteria</taxon>
        <taxon>Pseudomonadales</taxon>
        <taxon>Pseudomonadaceae</taxon>
        <taxon>Pseudomonas</taxon>
    </lineage>
</organism>
<evidence type="ECO:0000256" key="2">
    <source>
        <dbReference type="ARBA" id="ARBA00022475"/>
    </source>
</evidence>
<feature type="transmembrane region" description="Helical" evidence="6">
    <location>
        <begin position="87"/>
        <end position="107"/>
    </location>
</feature>
<comment type="caution">
    <text evidence="7">The sequence shown here is derived from an EMBL/GenBank/DDBJ whole genome shotgun (WGS) entry which is preliminary data.</text>
</comment>
<keyword evidence="4 6" id="KW-1133">Transmembrane helix</keyword>
<feature type="transmembrane region" description="Helical" evidence="6">
    <location>
        <begin position="179"/>
        <end position="196"/>
    </location>
</feature>
<dbReference type="PANTHER" id="PTHR33545">
    <property type="entry name" value="UPF0750 MEMBRANE PROTEIN YITT-RELATED"/>
    <property type="match status" value="1"/>
</dbReference>
<reference evidence="7" key="1">
    <citation type="submission" date="2023-06" db="EMBL/GenBank/DDBJ databases">
        <title>MBL-encoding genomic islands in Pseudomonas spp. in Poland.</title>
        <authorList>
            <person name="Urbanowicz P."/>
            <person name="Izdebski R."/>
            <person name="Biedrzycka M."/>
            <person name="Gniadkowski M."/>
        </authorList>
    </citation>
    <scope>NUCLEOTIDE SEQUENCE</scope>
    <source>
        <strain evidence="7">NMI5768_13</strain>
    </source>
</reference>
<keyword evidence="3 6" id="KW-0812">Transmembrane</keyword>
<dbReference type="GO" id="GO:0005886">
    <property type="term" value="C:plasma membrane"/>
    <property type="evidence" value="ECO:0007669"/>
    <property type="project" value="UniProtKB-SubCell"/>
</dbReference>
<name>A0AAW7HQZ5_9PSED</name>
<protein>
    <submittedName>
        <fullName evidence="7">YitT family protein</fullName>
    </submittedName>
</protein>
<dbReference type="GeneID" id="83677986"/>
<feature type="transmembrane region" description="Helical" evidence="6">
    <location>
        <begin position="18"/>
        <end position="35"/>
    </location>
</feature>
<sequence length="204" mass="21248">MSCDTHAFYPRHSALDDAYGLFTGIALAATGIAILGKSGLITGGIAGMALLASFVTPYPSSILVPAINVPFLLFALFTMGRNFTLKSVLVSFALGLGVKLVTPALNVAGIDPAVGWALGGTLLGMGILCLARHNASMGGTGSMVLWFQRKFGVNAGVAQLACDAALFLVAAFYLPADKMAWSAVGTVAMNLVLIRWHKPGRYRG</sequence>
<evidence type="ECO:0000313" key="7">
    <source>
        <dbReference type="EMBL" id="MDM3956134.1"/>
    </source>
</evidence>
<feature type="transmembrane region" description="Helical" evidence="6">
    <location>
        <begin position="62"/>
        <end position="80"/>
    </location>
</feature>
<gene>
    <name evidence="7" type="ORF">LU674_027985</name>
</gene>
<dbReference type="RefSeq" id="WP_010951900.1">
    <property type="nucleotide sequence ID" value="NZ_CP128540.1"/>
</dbReference>
<evidence type="ECO:0000256" key="1">
    <source>
        <dbReference type="ARBA" id="ARBA00004651"/>
    </source>
</evidence>
<dbReference type="InterPro" id="IPR051461">
    <property type="entry name" value="UPF0750_membrane"/>
</dbReference>
<evidence type="ECO:0000256" key="5">
    <source>
        <dbReference type="ARBA" id="ARBA00023136"/>
    </source>
</evidence>
<keyword evidence="2" id="KW-1003">Cell membrane</keyword>
<keyword evidence="5 6" id="KW-0472">Membrane</keyword>
<dbReference type="PANTHER" id="PTHR33545:SF5">
    <property type="entry name" value="UPF0750 MEMBRANE PROTEIN YITT"/>
    <property type="match status" value="1"/>
</dbReference>